<evidence type="ECO:0000256" key="1">
    <source>
        <dbReference type="ARBA" id="ARBA00022723"/>
    </source>
</evidence>
<dbReference type="InterPro" id="IPR011234">
    <property type="entry name" value="Fumarylacetoacetase-like_C"/>
</dbReference>
<dbReference type="PANTHER" id="PTHR11820">
    <property type="entry name" value="ACYLPYRUVASE"/>
    <property type="match status" value="1"/>
</dbReference>
<organism evidence="3 4">
    <name type="scientific">Streptomyces phaeolivaceus</name>
    <dbReference type="NCBI Taxonomy" id="2653200"/>
    <lineage>
        <taxon>Bacteria</taxon>
        <taxon>Bacillati</taxon>
        <taxon>Actinomycetota</taxon>
        <taxon>Actinomycetes</taxon>
        <taxon>Kitasatosporales</taxon>
        <taxon>Streptomycetaceae</taxon>
        <taxon>Streptomyces</taxon>
    </lineage>
</organism>
<dbReference type="KEGG" id="sphv:F9278_00570"/>
<dbReference type="InterPro" id="IPR036663">
    <property type="entry name" value="Fumarylacetoacetase_C_sf"/>
</dbReference>
<keyword evidence="3" id="KW-0378">Hydrolase</keyword>
<dbReference type="AlphaFoldDB" id="A0A5P8JWR4"/>
<dbReference type="PANTHER" id="PTHR11820:SF112">
    <property type="entry name" value="FUMARYLACETOACETATE HYDROLASE FAMILY PROTEIN (AFU_ORTHOLOGUE AFUA_1G02370)-RELATED"/>
    <property type="match status" value="1"/>
</dbReference>
<dbReference type="SUPFAM" id="SSF56529">
    <property type="entry name" value="FAH"/>
    <property type="match status" value="1"/>
</dbReference>
<dbReference type="GO" id="GO:0046872">
    <property type="term" value="F:metal ion binding"/>
    <property type="evidence" value="ECO:0007669"/>
    <property type="project" value="UniProtKB-KW"/>
</dbReference>
<dbReference type="Gene3D" id="3.90.850.10">
    <property type="entry name" value="Fumarylacetoacetase-like, C-terminal domain"/>
    <property type="match status" value="1"/>
</dbReference>
<reference evidence="3 4" key="1">
    <citation type="submission" date="2019-10" db="EMBL/GenBank/DDBJ databases">
        <title>Streptomyces sp. strain GY16 isolated from leaves of Broussonetia papyrifera.</title>
        <authorList>
            <person name="Mo P."/>
        </authorList>
    </citation>
    <scope>NUCLEOTIDE SEQUENCE [LARGE SCALE GENOMIC DNA]</scope>
    <source>
        <strain evidence="3 4">GY16</strain>
    </source>
</reference>
<dbReference type="EMBL" id="CP045096">
    <property type="protein sequence ID" value="QFQ94942.1"/>
    <property type="molecule type" value="Genomic_DNA"/>
</dbReference>
<dbReference type="GO" id="GO:0016787">
    <property type="term" value="F:hydrolase activity"/>
    <property type="evidence" value="ECO:0007669"/>
    <property type="project" value="UniProtKB-KW"/>
</dbReference>
<dbReference type="Pfam" id="PF01557">
    <property type="entry name" value="FAA_hydrolase"/>
    <property type="match status" value="1"/>
</dbReference>
<feature type="domain" description="Fumarylacetoacetase-like C-terminal" evidence="2">
    <location>
        <begin position="66"/>
        <end position="260"/>
    </location>
</feature>
<evidence type="ECO:0000313" key="3">
    <source>
        <dbReference type="EMBL" id="QFQ94942.1"/>
    </source>
</evidence>
<sequence>MKLLSFVRPDGTATAGRLDDDHRIVDLGRPLRTLLADPVPEGRPHGADVFDLEEVTLLPVVPDPSKIIAAPVNYRDHQAEMNEAYHIDALGIFLKAPSSVLAHQGTIRLPYTDRRFDQEGELALVVGRPGRDIAVDDALGHVAGYTCLLDITMRGGEDRSTRKSFDTFTPVGPCLVTPDETGPPEALTLRTWVGDELRQDADLKDLIWSVPRLIAYASSVMTLRTGDIITTGTPAGVGTLADGDRVTVDIGGVGRLETTVSSQGAVPCPTGGAHRGPVPPRTVTPVRVPPDLRLVRGVTGKEGKEGKAHST</sequence>
<dbReference type="Proteomes" id="UP000327294">
    <property type="component" value="Chromosome"/>
</dbReference>
<gene>
    <name evidence="3" type="ORF">F9278_00570</name>
</gene>
<dbReference type="RefSeq" id="WP_152166477.1">
    <property type="nucleotide sequence ID" value="NZ_CP045096.1"/>
</dbReference>
<accession>A0A5P8JWR4</accession>
<keyword evidence="1" id="KW-0479">Metal-binding</keyword>
<name>A0A5P8JWR4_9ACTN</name>
<protein>
    <submittedName>
        <fullName evidence="3">Fumarylacetoacetate hydrolase family protein</fullName>
    </submittedName>
</protein>
<keyword evidence="4" id="KW-1185">Reference proteome</keyword>
<proteinExistence type="predicted"/>
<evidence type="ECO:0000259" key="2">
    <source>
        <dbReference type="Pfam" id="PF01557"/>
    </source>
</evidence>
<evidence type="ECO:0000313" key="4">
    <source>
        <dbReference type="Proteomes" id="UP000327294"/>
    </source>
</evidence>